<evidence type="ECO:0000256" key="2">
    <source>
        <dbReference type="SAM" id="Coils"/>
    </source>
</evidence>
<dbReference type="GO" id="GO:0015562">
    <property type="term" value="F:efflux transmembrane transporter activity"/>
    <property type="evidence" value="ECO:0007669"/>
    <property type="project" value="TreeGrafter"/>
</dbReference>
<evidence type="ECO:0000313" key="7">
    <source>
        <dbReference type="Proteomes" id="UP001063350"/>
    </source>
</evidence>
<dbReference type="SUPFAM" id="SSF111369">
    <property type="entry name" value="HlyD-like secretion proteins"/>
    <property type="match status" value="1"/>
</dbReference>
<keyword evidence="2" id="KW-0175">Coiled coil</keyword>
<dbReference type="Proteomes" id="UP001063350">
    <property type="component" value="Chromosome"/>
</dbReference>
<keyword evidence="4" id="KW-0812">Transmembrane</keyword>
<dbReference type="GO" id="GO:1990281">
    <property type="term" value="C:efflux pump complex"/>
    <property type="evidence" value="ECO:0007669"/>
    <property type="project" value="TreeGrafter"/>
</dbReference>
<evidence type="ECO:0000259" key="5">
    <source>
        <dbReference type="Pfam" id="PF25973"/>
    </source>
</evidence>
<feature type="coiled-coil region" evidence="2">
    <location>
        <begin position="186"/>
        <end position="213"/>
    </location>
</feature>
<proteinExistence type="inferred from homology"/>
<feature type="transmembrane region" description="Helical" evidence="4">
    <location>
        <begin position="27"/>
        <end position="48"/>
    </location>
</feature>
<gene>
    <name evidence="6" type="ORF">GF1_31660</name>
</gene>
<name>A0A915UBK1_9BACT</name>
<reference evidence="6" key="1">
    <citation type="submission" date="2020-12" db="EMBL/GenBank/DDBJ databases">
        <title>Desulfobium dissulfuricans gen. nov., sp. nov., a novel mesophilic, sulfate-reducing bacterium isolated from a deep-sea hydrothermal vent.</title>
        <authorList>
            <person name="Hashimoto Y."/>
            <person name="Tame A."/>
            <person name="Sawayama S."/>
            <person name="Miyazaki J."/>
            <person name="Takai K."/>
            <person name="Nakagawa S."/>
        </authorList>
    </citation>
    <scope>NUCLEOTIDE SEQUENCE</scope>
    <source>
        <strain evidence="6">GF1</strain>
    </source>
</reference>
<feature type="region of interest" description="Disordered" evidence="3">
    <location>
        <begin position="262"/>
        <end position="281"/>
    </location>
</feature>
<evidence type="ECO:0000313" key="6">
    <source>
        <dbReference type="EMBL" id="BCO10790.1"/>
    </source>
</evidence>
<dbReference type="InterPro" id="IPR006143">
    <property type="entry name" value="RND_pump_MFP"/>
</dbReference>
<dbReference type="EMBL" id="AP024233">
    <property type="protein sequence ID" value="BCO10790.1"/>
    <property type="molecule type" value="Genomic_DNA"/>
</dbReference>
<dbReference type="Pfam" id="PF25973">
    <property type="entry name" value="BSH_CzcB"/>
    <property type="match status" value="1"/>
</dbReference>
<evidence type="ECO:0000256" key="1">
    <source>
        <dbReference type="ARBA" id="ARBA00009477"/>
    </source>
</evidence>
<dbReference type="InterPro" id="IPR058647">
    <property type="entry name" value="BSH_CzcB-like"/>
</dbReference>
<keyword evidence="4" id="KW-0472">Membrane</keyword>
<keyword evidence="4" id="KW-1133">Transmembrane helix</keyword>
<evidence type="ECO:0000256" key="3">
    <source>
        <dbReference type="SAM" id="MobiDB-lite"/>
    </source>
</evidence>
<accession>A0A915UBK1</accession>
<dbReference type="PANTHER" id="PTHR30469">
    <property type="entry name" value="MULTIDRUG RESISTANCE PROTEIN MDTA"/>
    <property type="match status" value="1"/>
</dbReference>
<protein>
    <submittedName>
        <fullName evidence="6">Multidrug transporter</fullName>
    </submittedName>
</protein>
<dbReference type="AlphaFoldDB" id="A0A915UBK1"/>
<keyword evidence="7" id="KW-1185">Reference proteome</keyword>
<comment type="similarity">
    <text evidence="1">Belongs to the membrane fusion protein (MFP) (TC 8.A.1) family.</text>
</comment>
<dbReference type="RefSeq" id="WP_267927505.1">
    <property type="nucleotide sequence ID" value="NZ_AP024233.1"/>
</dbReference>
<dbReference type="PANTHER" id="PTHR30469:SF12">
    <property type="entry name" value="MULTIDRUG RESISTANCE PROTEIN MDTA"/>
    <property type="match status" value="1"/>
</dbReference>
<evidence type="ECO:0000256" key="4">
    <source>
        <dbReference type="SAM" id="Phobius"/>
    </source>
</evidence>
<dbReference type="KEGG" id="ddu:GF1_31660"/>
<sequence>MTDTSVNSTEPVAPDTPTPRRHILQKILAFCVIIGLLTAGFMASRYILHSRPAIKRELPGKMQLPVQVRPLYRMDAQPLIQAMGTVIPARELAVMPQVTGIVQAVHPNLVPGGRVQAGDILVTLDDRDYQLTLERSTHNLEKVRMDLRLEEGSQAVARREFELIREYDSPALTKAPADLALRKPQLNKARAALAAAETEVARARLDLERTRIRAPFNSVVRERNVTVGSLVSPQTTVAILAATDAFWVRLAVPHSALEAIDLPDGNEPGAPVELRDATDPDGPPIPGRILRLLGDIDPAGIMARLVVEVAAPLQRTPPLLLEQPVKASITGRILKNCFRLPRTAVRLDNTVLLADPDDRLIIRHLEPVWKDADWIYVQDGLNEGDRLIVSPVAAPVAGMPLSIIPEKPAPRTNG</sequence>
<dbReference type="Gene3D" id="2.40.30.170">
    <property type="match status" value="1"/>
</dbReference>
<organism evidence="6 7">
    <name type="scientific">Desulfolithobacter dissulfuricans</name>
    <dbReference type="NCBI Taxonomy" id="2795293"/>
    <lineage>
        <taxon>Bacteria</taxon>
        <taxon>Pseudomonadati</taxon>
        <taxon>Thermodesulfobacteriota</taxon>
        <taxon>Desulfobulbia</taxon>
        <taxon>Desulfobulbales</taxon>
        <taxon>Desulfobulbaceae</taxon>
        <taxon>Desulfolithobacter</taxon>
    </lineage>
</organism>
<dbReference type="Gene3D" id="2.40.50.100">
    <property type="match status" value="1"/>
</dbReference>
<dbReference type="Gene3D" id="1.10.287.470">
    <property type="entry name" value="Helix hairpin bin"/>
    <property type="match status" value="1"/>
</dbReference>
<feature type="domain" description="CzcB-like barrel-sandwich hybrid" evidence="5">
    <location>
        <begin position="92"/>
        <end position="241"/>
    </location>
</feature>
<dbReference type="NCBIfam" id="TIGR01730">
    <property type="entry name" value="RND_mfp"/>
    <property type="match status" value="1"/>
</dbReference>